<gene>
    <name evidence="2" type="ORF">HDF08_001147</name>
</gene>
<dbReference type="Proteomes" id="UP000564385">
    <property type="component" value="Unassembled WGS sequence"/>
</dbReference>
<protein>
    <submittedName>
        <fullName evidence="2">Uncharacterized protein</fullName>
    </submittedName>
</protein>
<dbReference type="AlphaFoldDB" id="A0A852VBL8"/>
<evidence type="ECO:0000313" key="2">
    <source>
        <dbReference type="EMBL" id="NYF89080.1"/>
    </source>
</evidence>
<name>A0A852VBL8_9BACT</name>
<evidence type="ECO:0000313" key="3">
    <source>
        <dbReference type="Proteomes" id="UP000564385"/>
    </source>
</evidence>
<feature type="transmembrane region" description="Helical" evidence="1">
    <location>
        <begin position="39"/>
        <end position="64"/>
    </location>
</feature>
<reference evidence="2 3" key="1">
    <citation type="submission" date="2020-07" db="EMBL/GenBank/DDBJ databases">
        <title>Genomic Encyclopedia of Type Strains, Phase IV (KMG-V): Genome sequencing to study the core and pangenomes of soil and plant-associated prokaryotes.</title>
        <authorList>
            <person name="Whitman W."/>
        </authorList>
    </citation>
    <scope>NUCLEOTIDE SEQUENCE [LARGE SCALE GENOMIC DNA]</scope>
    <source>
        <strain evidence="2 3">M8UP22</strain>
    </source>
</reference>
<comment type="caution">
    <text evidence="2">The sequence shown here is derived from an EMBL/GenBank/DDBJ whole genome shotgun (WGS) entry which is preliminary data.</text>
</comment>
<keyword evidence="1" id="KW-1133">Transmembrane helix</keyword>
<keyword evidence="1" id="KW-0812">Transmembrane</keyword>
<dbReference type="EMBL" id="JACCCU010000001">
    <property type="protein sequence ID" value="NYF89080.1"/>
    <property type="molecule type" value="Genomic_DNA"/>
</dbReference>
<accession>A0A852VBL8</accession>
<keyword evidence="1" id="KW-0472">Membrane</keyword>
<organism evidence="2 3">
    <name type="scientific">Tunturiibacter lichenicola</name>
    <dbReference type="NCBI Taxonomy" id="2051959"/>
    <lineage>
        <taxon>Bacteria</taxon>
        <taxon>Pseudomonadati</taxon>
        <taxon>Acidobacteriota</taxon>
        <taxon>Terriglobia</taxon>
        <taxon>Terriglobales</taxon>
        <taxon>Acidobacteriaceae</taxon>
        <taxon>Tunturiibacter</taxon>
    </lineage>
</organism>
<proteinExistence type="predicted"/>
<evidence type="ECO:0000256" key="1">
    <source>
        <dbReference type="SAM" id="Phobius"/>
    </source>
</evidence>
<sequence length="65" mass="7457">MIRARLQGNRTERRFTLDGAQSFHQILDTADSRERSSAWFFLAVLWMQLAAVVAIGLLIFASFVR</sequence>